<dbReference type="GO" id="GO:0004674">
    <property type="term" value="F:protein serine/threonine kinase activity"/>
    <property type="evidence" value="ECO:0007669"/>
    <property type="project" value="UniProtKB-KW"/>
</dbReference>
<dbReference type="Gramene" id="PRQ52940">
    <property type="protein sequence ID" value="PRQ52940"/>
    <property type="gene ID" value="RchiOBHm_Chr2g0161021"/>
</dbReference>
<dbReference type="SMART" id="SM00108">
    <property type="entry name" value="B_lectin"/>
    <property type="match status" value="1"/>
</dbReference>
<dbReference type="InterPro" id="IPR008271">
    <property type="entry name" value="Ser/Thr_kinase_AS"/>
</dbReference>
<keyword evidence="10" id="KW-0430">Lectin</keyword>
<dbReference type="PROSITE" id="PS50026">
    <property type="entry name" value="EGF_3"/>
    <property type="match status" value="1"/>
</dbReference>
<evidence type="ECO:0000256" key="8">
    <source>
        <dbReference type="ARBA" id="ARBA00022692"/>
    </source>
</evidence>
<comment type="catalytic activity">
    <reaction evidence="20">
        <text>L-seryl-[protein] + ATP = O-phospho-L-seryl-[protein] + ADP + H(+)</text>
        <dbReference type="Rhea" id="RHEA:17989"/>
        <dbReference type="Rhea" id="RHEA-COMP:9863"/>
        <dbReference type="Rhea" id="RHEA-COMP:11604"/>
        <dbReference type="ChEBI" id="CHEBI:15378"/>
        <dbReference type="ChEBI" id="CHEBI:29999"/>
        <dbReference type="ChEBI" id="CHEBI:30616"/>
        <dbReference type="ChEBI" id="CHEBI:83421"/>
        <dbReference type="ChEBI" id="CHEBI:456216"/>
        <dbReference type="EC" id="2.7.11.1"/>
    </reaction>
</comment>
<evidence type="ECO:0000256" key="9">
    <source>
        <dbReference type="ARBA" id="ARBA00022729"/>
    </source>
</evidence>
<dbReference type="InterPro" id="IPR000858">
    <property type="entry name" value="S_locus_glycoprot_dom"/>
</dbReference>
<feature type="domain" description="Protein kinase" evidence="25">
    <location>
        <begin position="698"/>
        <end position="984"/>
    </location>
</feature>
<evidence type="ECO:0000313" key="30">
    <source>
        <dbReference type="Proteomes" id="UP000238479"/>
    </source>
</evidence>
<keyword evidence="4" id="KW-0723">Serine/threonine-protein kinase</keyword>
<keyword evidence="8 23" id="KW-0812">Transmembrane</keyword>
<keyword evidence="18" id="KW-0325">Glycoprotein</keyword>
<evidence type="ECO:0000256" key="11">
    <source>
        <dbReference type="ARBA" id="ARBA00022741"/>
    </source>
</evidence>
<evidence type="ECO:0000256" key="10">
    <source>
        <dbReference type="ARBA" id="ARBA00022734"/>
    </source>
</evidence>
<comment type="catalytic activity">
    <reaction evidence="19">
        <text>L-threonyl-[protein] + ATP = O-phospho-L-threonyl-[protein] + ADP + H(+)</text>
        <dbReference type="Rhea" id="RHEA:46608"/>
        <dbReference type="Rhea" id="RHEA-COMP:11060"/>
        <dbReference type="Rhea" id="RHEA-COMP:11605"/>
        <dbReference type="ChEBI" id="CHEBI:15378"/>
        <dbReference type="ChEBI" id="CHEBI:30013"/>
        <dbReference type="ChEBI" id="CHEBI:30616"/>
        <dbReference type="ChEBI" id="CHEBI:61977"/>
        <dbReference type="ChEBI" id="CHEBI:456216"/>
        <dbReference type="EC" id="2.7.11.1"/>
    </reaction>
</comment>
<evidence type="ECO:0000256" key="21">
    <source>
        <dbReference type="PROSITE-ProRule" id="PRU00076"/>
    </source>
</evidence>
<comment type="subcellular location">
    <subcellularLocation>
        <location evidence="1">Cell membrane</location>
        <topology evidence="1">Single-pass type I membrane protein</topology>
    </subcellularLocation>
</comment>
<comment type="caution">
    <text evidence="29">The sequence shown here is derived from an EMBL/GenBank/DDBJ whole genome shotgun (WGS) entry which is preliminary data.</text>
</comment>
<dbReference type="Pfam" id="PF11883">
    <property type="entry name" value="DUF3403"/>
    <property type="match status" value="1"/>
</dbReference>
<dbReference type="GO" id="GO:0048544">
    <property type="term" value="P:recognition of pollen"/>
    <property type="evidence" value="ECO:0007669"/>
    <property type="project" value="InterPro"/>
</dbReference>
<feature type="region of interest" description="Disordered" evidence="22">
    <location>
        <begin position="991"/>
        <end position="1019"/>
    </location>
</feature>
<dbReference type="EMBL" id="PDCK01000040">
    <property type="protein sequence ID" value="PRQ52940.1"/>
    <property type="molecule type" value="Genomic_DNA"/>
</dbReference>
<dbReference type="FunFam" id="2.90.10.10:FF:000003">
    <property type="entry name" value="G-type lectin S-receptor-like serine/threonine-protein kinase"/>
    <property type="match status" value="1"/>
</dbReference>
<dbReference type="SMART" id="SM00220">
    <property type="entry name" value="S_TKc"/>
    <property type="match status" value="1"/>
</dbReference>
<evidence type="ECO:0000256" key="1">
    <source>
        <dbReference type="ARBA" id="ARBA00004251"/>
    </source>
</evidence>
<keyword evidence="5 21" id="KW-0245">EGF-like domain</keyword>
<evidence type="ECO:0000256" key="13">
    <source>
        <dbReference type="ARBA" id="ARBA00022840"/>
    </source>
</evidence>
<dbReference type="InterPro" id="IPR021820">
    <property type="entry name" value="S-locus_recpt_kinase_C"/>
</dbReference>
<feature type="domain" description="Apple" evidence="28">
    <location>
        <begin position="335"/>
        <end position="423"/>
    </location>
</feature>
<evidence type="ECO:0000256" key="14">
    <source>
        <dbReference type="ARBA" id="ARBA00022989"/>
    </source>
</evidence>
<evidence type="ECO:0000259" key="25">
    <source>
        <dbReference type="PROSITE" id="PS50011"/>
    </source>
</evidence>
<dbReference type="Pfam" id="PF07714">
    <property type="entry name" value="PK_Tyr_Ser-Thr"/>
    <property type="match status" value="1"/>
</dbReference>
<evidence type="ECO:0000256" key="6">
    <source>
        <dbReference type="ARBA" id="ARBA00022553"/>
    </source>
</evidence>
<dbReference type="GO" id="GO:0005886">
    <property type="term" value="C:plasma membrane"/>
    <property type="evidence" value="ECO:0007669"/>
    <property type="project" value="UniProtKB-SubCell"/>
</dbReference>
<feature type="signal peptide" evidence="24">
    <location>
        <begin position="1"/>
        <end position="21"/>
    </location>
</feature>
<dbReference type="GO" id="GO:0030246">
    <property type="term" value="F:carbohydrate binding"/>
    <property type="evidence" value="ECO:0007669"/>
    <property type="project" value="UniProtKB-KW"/>
</dbReference>
<dbReference type="InterPro" id="IPR000719">
    <property type="entry name" value="Prot_kinase_dom"/>
</dbReference>
<dbReference type="Pfam" id="PF01453">
    <property type="entry name" value="B_lectin"/>
    <property type="match status" value="1"/>
</dbReference>
<dbReference type="InterPro" id="IPR000742">
    <property type="entry name" value="EGF"/>
</dbReference>
<dbReference type="InterPro" id="IPR003609">
    <property type="entry name" value="Pan_app"/>
</dbReference>
<keyword evidence="16" id="KW-1015">Disulfide bond</keyword>
<keyword evidence="11" id="KW-0547">Nucleotide-binding</keyword>
<evidence type="ECO:0000256" key="4">
    <source>
        <dbReference type="ARBA" id="ARBA00022527"/>
    </source>
</evidence>
<evidence type="ECO:0000256" key="7">
    <source>
        <dbReference type="ARBA" id="ARBA00022679"/>
    </source>
</evidence>
<feature type="domain" description="EGF-like" evidence="26">
    <location>
        <begin position="281"/>
        <end position="317"/>
    </location>
</feature>
<feature type="compositionally biased region" description="Low complexity" evidence="22">
    <location>
        <begin position="991"/>
        <end position="1001"/>
    </location>
</feature>
<dbReference type="InterPro" id="IPR036426">
    <property type="entry name" value="Bulb-type_lectin_dom_sf"/>
</dbReference>
<dbReference type="FunFam" id="3.30.200.20:FF:000330">
    <property type="entry name" value="G-type lectin S-receptor-like serine/threonine-protein kinase At4g03230"/>
    <property type="match status" value="1"/>
</dbReference>
<sequence>MFTNFFLYSFLLCTFLHCCIAKDTIAYNSLISDDKGDTIVSSGEKFELGFFTSNGSSGTRRYVGIWYYRSNPQTVVWLANRDNPLSDTRGVFTIAEDGNLKVLDGKRKTYWSSSLESSSSTIRTAKLMDTGNLVVINREQGNNSVQIVWQSFENPTDTFLPGMKMSGKLALSSWKSYNDPATGNFTFQQDQEDANHFVIWKRSRRYWKSEDYGNFISSDEMASAILYLLSNFTSTAVHNDSVPYLTSSLYTSTRLVMSFSGQIQYLMWDSEKVWSLIWADPRDRCSVYNACGNFGSCNSKNGLVCKCLPGFKPSSPDNWNHGDYSGGCTRKSTLCGNNAESDIFLSLKMMKVGNPDSQFNAKSEMECRVECLNNCECQAYFYEEVENKNTGGSSSSTCWIWSQDVTNLQEDYDGGQNLQVRVAVSDIESTARSCGSCGTNLIPYPLSTGPKCGDVTYYSFHCNISTGQLSFEAPSGTYHVTSINADTQTFVIQANDADECRDKKFLKLIQSSPYNVTNMCNADPTRFSPDLSFKGGYEVEVAWESPLEPPCSSSTDCKDWPRSICDAALDGKNRCLCPANSKWDSRSLNCTQEVGHRKQTGEQGKMTLALIIAVTCISVAVLAILSSTFVYAYIWRRRRIKTQGRANLQKCSTLNHFYDCERKVKNLIESGRFKDDDTEGIDVPSFDLESILVATTYFSNANKLGQGGFGPVYKGKLPGGEEIAVKRLSSCSGQGLEEFKNEVLLIAKLQHRNLVRLLGYCAEGDEKMLIYEYMANKSLDSFIFDRKVCVSLDWNTRFNIILGIARGLLYLHQDSRLRVIHRDLKTSNILLSEEMNPKISDFGLARIFGGNETSANTNRVVGTYGYMSPEYALDGLFSVKSDVFSFGVVVIEIITGKRNTGFYQPERSLSLLGYAWHLWKEQKALDLLEQTLGHSCNKDEYFKCVNVGLLCVQEDPGDRPTMSQVVFMLGSETATIPTPKQPAFVVRRCPSSSSRASNSSSKPETVSNNELTVTLEDGR</sequence>
<evidence type="ECO:0000256" key="5">
    <source>
        <dbReference type="ARBA" id="ARBA00022536"/>
    </source>
</evidence>
<dbReference type="Proteomes" id="UP000238479">
    <property type="component" value="Chromosome 2"/>
</dbReference>
<dbReference type="Pfam" id="PF08276">
    <property type="entry name" value="PAN_2"/>
    <property type="match status" value="1"/>
</dbReference>
<dbReference type="Pfam" id="PF00954">
    <property type="entry name" value="S_locus_glycop"/>
    <property type="match status" value="1"/>
</dbReference>
<evidence type="ECO:0000256" key="23">
    <source>
        <dbReference type="SAM" id="Phobius"/>
    </source>
</evidence>
<protein>
    <recommendedName>
        <fullName evidence="2">non-specific serine/threonine protein kinase</fullName>
        <ecNumber evidence="2">2.7.11.1</ecNumber>
    </recommendedName>
</protein>
<keyword evidence="17" id="KW-0675">Receptor</keyword>
<dbReference type="PANTHER" id="PTHR27002:SF1111">
    <property type="entry name" value="NON-SPECIFIC SERINE_THREONINE PROTEIN KINASE"/>
    <property type="match status" value="1"/>
</dbReference>
<evidence type="ECO:0000259" key="27">
    <source>
        <dbReference type="PROSITE" id="PS50927"/>
    </source>
</evidence>
<accession>A0A2P6S2N2</accession>
<dbReference type="InterPro" id="IPR001245">
    <property type="entry name" value="Ser-Thr/Tyr_kinase_cat_dom"/>
</dbReference>
<dbReference type="PROSITE" id="PS50927">
    <property type="entry name" value="BULB_LECTIN"/>
    <property type="match status" value="1"/>
</dbReference>
<dbReference type="SMART" id="SM00473">
    <property type="entry name" value="PAN_AP"/>
    <property type="match status" value="1"/>
</dbReference>
<dbReference type="AlphaFoldDB" id="A0A2P6S2N2"/>
<feature type="chain" id="PRO_5015121218" description="non-specific serine/threonine protein kinase" evidence="24">
    <location>
        <begin position="22"/>
        <end position="1019"/>
    </location>
</feature>
<evidence type="ECO:0000256" key="12">
    <source>
        <dbReference type="ARBA" id="ARBA00022777"/>
    </source>
</evidence>
<evidence type="ECO:0000256" key="20">
    <source>
        <dbReference type="ARBA" id="ARBA00048679"/>
    </source>
</evidence>
<keyword evidence="13" id="KW-0067">ATP-binding</keyword>
<dbReference type="PROSITE" id="PS50948">
    <property type="entry name" value="PAN"/>
    <property type="match status" value="1"/>
</dbReference>
<keyword evidence="6" id="KW-0597">Phosphoprotein</keyword>
<dbReference type="Gene3D" id="2.90.10.10">
    <property type="entry name" value="Bulb-type lectin domain"/>
    <property type="match status" value="1"/>
</dbReference>
<evidence type="ECO:0000256" key="16">
    <source>
        <dbReference type="ARBA" id="ARBA00023157"/>
    </source>
</evidence>
<dbReference type="CDD" id="cd00028">
    <property type="entry name" value="B_lectin"/>
    <property type="match status" value="1"/>
</dbReference>
<dbReference type="FunFam" id="1.10.510.10:FF:000060">
    <property type="entry name" value="G-type lectin S-receptor-like serine/threonine-protein kinase"/>
    <property type="match status" value="1"/>
</dbReference>
<keyword evidence="7 29" id="KW-0808">Transferase</keyword>
<evidence type="ECO:0000256" key="18">
    <source>
        <dbReference type="ARBA" id="ARBA00023180"/>
    </source>
</evidence>
<feature type="transmembrane region" description="Helical" evidence="23">
    <location>
        <begin position="608"/>
        <end position="635"/>
    </location>
</feature>
<gene>
    <name evidence="29" type="ORF">RchiOBHm_Chr2g0161021</name>
</gene>
<dbReference type="CDD" id="cd01098">
    <property type="entry name" value="PAN_AP_plant"/>
    <property type="match status" value="1"/>
</dbReference>
<dbReference type="Gene3D" id="1.10.510.10">
    <property type="entry name" value="Transferase(Phosphotransferase) domain 1"/>
    <property type="match status" value="1"/>
</dbReference>
<organism evidence="29 30">
    <name type="scientific">Rosa chinensis</name>
    <name type="common">China rose</name>
    <dbReference type="NCBI Taxonomy" id="74649"/>
    <lineage>
        <taxon>Eukaryota</taxon>
        <taxon>Viridiplantae</taxon>
        <taxon>Streptophyta</taxon>
        <taxon>Embryophyta</taxon>
        <taxon>Tracheophyta</taxon>
        <taxon>Spermatophyta</taxon>
        <taxon>Magnoliopsida</taxon>
        <taxon>eudicotyledons</taxon>
        <taxon>Gunneridae</taxon>
        <taxon>Pentapetalae</taxon>
        <taxon>rosids</taxon>
        <taxon>fabids</taxon>
        <taxon>Rosales</taxon>
        <taxon>Rosaceae</taxon>
        <taxon>Rosoideae</taxon>
        <taxon>Rosoideae incertae sedis</taxon>
        <taxon>Rosa</taxon>
    </lineage>
</organism>
<dbReference type="PROSITE" id="PS50011">
    <property type="entry name" value="PROTEIN_KINASE_DOM"/>
    <property type="match status" value="1"/>
</dbReference>
<reference evidence="29 30" key="1">
    <citation type="journal article" date="2018" name="Nat. Genet.">
        <title>The Rosa genome provides new insights in the design of modern roses.</title>
        <authorList>
            <person name="Bendahmane M."/>
        </authorList>
    </citation>
    <scope>NUCLEOTIDE SEQUENCE [LARGE SCALE GENOMIC DNA]</scope>
    <source>
        <strain evidence="30">cv. Old Blush</strain>
    </source>
</reference>
<name>A0A2P6S2N2_ROSCH</name>
<dbReference type="InterPro" id="IPR001480">
    <property type="entry name" value="Bulb-type_lectin_dom"/>
</dbReference>
<keyword evidence="14 23" id="KW-1133">Transmembrane helix</keyword>
<keyword evidence="12" id="KW-0418">Kinase</keyword>
<evidence type="ECO:0000256" key="19">
    <source>
        <dbReference type="ARBA" id="ARBA00047899"/>
    </source>
</evidence>
<dbReference type="PROSITE" id="PS00108">
    <property type="entry name" value="PROTEIN_KINASE_ST"/>
    <property type="match status" value="1"/>
</dbReference>
<dbReference type="EC" id="2.7.11.1" evidence="2"/>
<evidence type="ECO:0000256" key="15">
    <source>
        <dbReference type="ARBA" id="ARBA00023136"/>
    </source>
</evidence>
<evidence type="ECO:0000313" key="29">
    <source>
        <dbReference type="EMBL" id="PRQ52940.1"/>
    </source>
</evidence>
<dbReference type="OMA" id="IAACWIW"/>
<evidence type="ECO:0000259" key="26">
    <source>
        <dbReference type="PROSITE" id="PS50026"/>
    </source>
</evidence>
<evidence type="ECO:0000256" key="2">
    <source>
        <dbReference type="ARBA" id="ARBA00012513"/>
    </source>
</evidence>
<feature type="compositionally biased region" description="Polar residues" evidence="22">
    <location>
        <begin position="1002"/>
        <end position="1012"/>
    </location>
</feature>
<dbReference type="GO" id="GO:0005524">
    <property type="term" value="F:ATP binding"/>
    <property type="evidence" value="ECO:0007669"/>
    <property type="project" value="UniProtKB-KW"/>
</dbReference>
<proteinExistence type="predicted"/>
<dbReference type="InterPro" id="IPR011009">
    <property type="entry name" value="Kinase-like_dom_sf"/>
</dbReference>
<evidence type="ECO:0000259" key="28">
    <source>
        <dbReference type="PROSITE" id="PS50948"/>
    </source>
</evidence>
<evidence type="ECO:0000256" key="3">
    <source>
        <dbReference type="ARBA" id="ARBA00022475"/>
    </source>
</evidence>
<dbReference type="CDD" id="cd14066">
    <property type="entry name" value="STKc_IRAK"/>
    <property type="match status" value="1"/>
</dbReference>
<dbReference type="SUPFAM" id="SSF56112">
    <property type="entry name" value="Protein kinase-like (PK-like)"/>
    <property type="match status" value="1"/>
</dbReference>
<keyword evidence="30" id="KW-1185">Reference proteome</keyword>
<dbReference type="PANTHER" id="PTHR27002">
    <property type="entry name" value="RECEPTOR-LIKE SERINE/THREONINE-PROTEIN KINASE SD1-8"/>
    <property type="match status" value="1"/>
</dbReference>
<keyword evidence="15 23" id="KW-0472">Membrane</keyword>
<dbReference type="SUPFAM" id="SSF51110">
    <property type="entry name" value="alpha-D-mannose-specific plant lectins"/>
    <property type="match status" value="1"/>
</dbReference>
<evidence type="ECO:0000256" key="24">
    <source>
        <dbReference type="SAM" id="SignalP"/>
    </source>
</evidence>
<feature type="domain" description="Bulb-type lectin" evidence="27">
    <location>
        <begin position="24"/>
        <end position="148"/>
    </location>
</feature>
<evidence type="ECO:0000256" key="17">
    <source>
        <dbReference type="ARBA" id="ARBA00023170"/>
    </source>
</evidence>
<keyword evidence="9 24" id="KW-0732">Signal</keyword>
<evidence type="ECO:0000256" key="22">
    <source>
        <dbReference type="SAM" id="MobiDB-lite"/>
    </source>
</evidence>
<dbReference type="Gene3D" id="3.30.200.20">
    <property type="entry name" value="Phosphorylase Kinase, domain 1"/>
    <property type="match status" value="1"/>
</dbReference>
<comment type="caution">
    <text evidence="21">Lacks conserved residue(s) required for the propagation of feature annotation.</text>
</comment>
<dbReference type="GO" id="GO:0031625">
    <property type="term" value="F:ubiquitin protein ligase binding"/>
    <property type="evidence" value="ECO:0007669"/>
    <property type="project" value="UniProtKB-ARBA"/>
</dbReference>
<keyword evidence="3" id="KW-1003">Cell membrane</keyword>